<dbReference type="GO" id="GO:0008483">
    <property type="term" value="F:transaminase activity"/>
    <property type="evidence" value="ECO:0007669"/>
    <property type="project" value="UniProtKB-KW"/>
</dbReference>
<keyword evidence="2 6" id="KW-0032">Aminotransferase</keyword>
<dbReference type="SUPFAM" id="SSF53383">
    <property type="entry name" value="PLP-dependent transferases"/>
    <property type="match status" value="1"/>
</dbReference>
<dbReference type="AlphaFoldDB" id="A0A3P2A1N8"/>
<evidence type="ECO:0000313" key="6">
    <source>
        <dbReference type="EMBL" id="RRD89317.1"/>
    </source>
</evidence>
<dbReference type="Gene3D" id="3.90.1150.10">
    <property type="entry name" value="Aspartate Aminotransferase, domain 1"/>
    <property type="match status" value="1"/>
</dbReference>
<dbReference type="InterPro" id="IPR004839">
    <property type="entry name" value="Aminotransferase_I/II_large"/>
</dbReference>
<proteinExistence type="predicted"/>
<dbReference type="Proteomes" id="UP000279562">
    <property type="component" value="Unassembled WGS sequence"/>
</dbReference>
<dbReference type="GO" id="GO:0030170">
    <property type="term" value="F:pyridoxal phosphate binding"/>
    <property type="evidence" value="ECO:0007669"/>
    <property type="project" value="InterPro"/>
</dbReference>
<dbReference type="InterPro" id="IPR015424">
    <property type="entry name" value="PyrdxlP-dep_Trfase"/>
</dbReference>
<keyword evidence="7" id="KW-1185">Reference proteome</keyword>
<dbReference type="Pfam" id="PF00155">
    <property type="entry name" value="Aminotran_1_2"/>
    <property type="match status" value="1"/>
</dbReference>
<evidence type="ECO:0000256" key="1">
    <source>
        <dbReference type="ARBA" id="ARBA00001933"/>
    </source>
</evidence>
<dbReference type="RefSeq" id="WP_125239626.1">
    <property type="nucleotide sequence ID" value="NZ_RQYF01000054.1"/>
</dbReference>
<organism evidence="6 7">
    <name type="scientific">Prevotella heparinolytica</name>
    <dbReference type="NCBI Taxonomy" id="28113"/>
    <lineage>
        <taxon>Bacteria</taxon>
        <taxon>Pseudomonadati</taxon>
        <taxon>Bacteroidota</taxon>
        <taxon>Bacteroidia</taxon>
        <taxon>Bacteroidales</taxon>
        <taxon>Bacteroidaceae</taxon>
        <taxon>Bacteroides</taxon>
    </lineage>
</organism>
<feature type="domain" description="Aminotransferase class I/classII large" evidence="5">
    <location>
        <begin position="31"/>
        <end position="363"/>
    </location>
</feature>
<sequence>MKFPNKYLRNLKPYKLASHKVWTVNPEERNNILKLDWNEATVPPSPKVRERIVELLKDPEFFNLYPTTYNERFMNALSNYIGVPQENLQYFASSDALHEYICKVFVSVGDPVLILGPSYDNFRLTCQANGAEVYWSNYTDDFKFDSQKFEADIYKYEPAIVYICNPNNPTGNFHEPLYIEHLLVTFPDTLFLIDEAYMEFAGERSSKDLVLKYDNILISRTMSKAFALANFRVGYLIASKDNVQFINKIRNPKNLTTFGQEAATAALEDYQYMQSYVKEVKAAQLWFKTQLEKQFPKKMKPVESGGNFTMIEFPDYDEKVALINYLADNNIFVRDCTQGPSVKNCFRITIGTKEQMERVLNVIKNYYGGK</sequence>
<reference evidence="6 7" key="1">
    <citation type="submission" date="2018-11" db="EMBL/GenBank/DDBJ databases">
        <title>Genomes From Bacteria Associated with the Canine Oral Cavity: a Test Case for Automated Genome-Based Taxonomic Assignment.</title>
        <authorList>
            <person name="Coil D.A."/>
            <person name="Jospin G."/>
            <person name="Darling A.E."/>
            <person name="Wallis C."/>
            <person name="Davis I.J."/>
            <person name="Harris S."/>
            <person name="Eisen J.A."/>
            <person name="Holcombe L.J."/>
            <person name="O'Flynn C."/>
        </authorList>
    </citation>
    <scope>NUCLEOTIDE SEQUENCE [LARGE SCALE GENOMIC DNA]</scope>
    <source>
        <strain evidence="6 7">OH1047_COT-310</strain>
    </source>
</reference>
<dbReference type="InterPro" id="IPR015422">
    <property type="entry name" value="PyrdxlP-dep_Trfase_small"/>
</dbReference>
<dbReference type="EMBL" id="RQYF01000054">
    <property type="protein sequence ID" value="RRD89317.1"/>
    <property type="molecule type" value="Genomic_DNA"/>
</dbReference>
<keyword evidence="4" id="KW-0663">Pyridoxal phosphate</keyword>
<evidence type="ECO:0000256" key="3">
    <source>
        <dbReference type="ARBA" id="ARBA00022679"/>
    </source>
</evidence>
<gene>
    <name evidence="6" type="ORF">EII33_10250</name>
</gene>
<dbReference type="PANTHER" id="PTHR42885:SF2">
    <property type="entry name" value="HISTIDINOL-PHOSPHATE AMINOTRANSFERASE"/>
    <property type="match status" value="1"/>
</dbReference>
<protein>
    <submittedName>
        <fullName evidence="6">Histidinol-phosphate aminotransferase family protein</fullName>
    </submittedName>
</protein>
<evidence type="ECO:0000256" key="4">
    <source>
        <dbReference type="ARBA" id="ARBA00022898"/>
    </source>
</evidence>
<comment type="cofactor">
    <cofactor evidence="1">
        <name>pyridoxal 5'-phosphate</name>
        <dbReference type="ChEBI" id="CHEBI:597326"/>
    </cofactor>
</comment>
<accession>A0A3P2A1N8</accession>
<dbReference type="InterPro" id="IPR015421">
    <property type="entry name" value="PyrdxlP-dep_Trfase_major"/>
</dbReference>
<name>A0A3P2A1N8_9BACE</name>
<dbReference type="Gene3D" id="3.40.640.10">
    <property type="entry name" value="Type I PLP-dependent aspartate aminotransferase-like (Major domain)"/>
    <property type="match status" value="1"/>
</dbReference>
<dbReference type="PANTHER" id="PTHR42885">
    <property type="entry name" value="HISTIDINOL-PHOSPHATE AMINOTRANSFERASE-RELATED"/>
    <property type="match status" value="1"/>
</dbReference>
<evidence type="ECO:0000313" key="7">
    <source>
        <dbReference type="Proteomes" id="UP000279562"/>
    </source>
</evidence>
<dbReference type="CDD" id="cd00609">
    <property type="entry name" value="AAT_like"/>
    <property type="match status" value="1"/>
</dbReference>
<keyword evidence="3 6" id="KW-0808">Transferase</keyword>
<evidence type="ECO:0000259" key="5">
    <source>
        <dbReference type="Pfam" id="PF00155"/>
    </source>
</evidence>
<comment type="caution">
    <text evidence="6">The sequence shown here is derived from an EMBL/GenBank/DDBJ whole genome shotgun (WGS) entry which is preliminary data.</text>
</comment>
<evidence type="ECO:0000256" key="2">
    <source>
        <dbReference type="ARBA" id="ARBA00022576"/>
    </source>
</evidence>